<evidence type="ECO:0000259" key="1">
    <source>
        <dbReference type="PROSITE" id="PS50181"/>
    </source>
</evidence>
<evidence type="ECO:0000313" key="2">
    <source>
        <dbReference type="Ensembl" id="ENSSMAP00000004272.2"/>
    </source>
</evidence>
<dbReference type="InterPro" id="IPR032675">
    <property type="entry name" value="LRR_dom_sf"/>
</dbReference>
<dbReference type="Pfam" id="PF12937">
    <property type="entry name" value="F-box-like"/>
    <property type="match status" value="1"/>
</dbReference>
<reference evidence="2" key="2">
    <citation type="submission" date="2025-08" db="UniProtKB">
        <authorList>
            <consortium name="Ensembl"/>
        </authorList>
    </citation>
    <scope>IDENTIFICATION</scope>
</reference>
<reference evidence="2" key="1">
    <citation type="submission" date="2023-05" db="EMBL/GenBank/DDBJ databases">
        <title>High-quality long-read genome of Scophthalmus maximus.</title>
        <authorList>
            <person name="Lien S."/>
            <person name="Martinez P."/>
        </authorList>
    </citation>
    <scope>NUCLEOTIDE SEQUENCE [LARGE SCALE GENOMIC DNA]</scope>
</reference>
<accession>A0A8D2ZLU5</accession>
<sequence>MTSLPQLPAELWLQVFSFLSWKDKLSMRCTCSHFRHLLDKSRPLWRGFCVVLRHFSRYNRRFWRSLAQRHVGSVMVCSGKSKHLWQLSASLPALRALRLDDWREGGLDKLKLFQQLQRLSITSCSTPLKTLDFLFPLSNQLTQLSLCQVQLTCLSSQLLDAVGQLTRLTSLLLHHDGSLWVPTPGSILTHRPDLTHLSWTMITYKTLSRDFFCPAHLSAGGGAVQLSELQLLDYDAAVTQEVLQPLSRLQSLSIFHLYSVPGPVCHLTTWLTSLPELRSLSVHGGHPLAAYVDFLPRSLHSLTLCVELHPDDLQVASLRAPCLEHLHLEPWSSSSDLVRLLPQLFPHLRTLHIRHQHVSDDDFLSLQLLRRLDTLEFGVNTRWFREWVGTNTPNKQLSSGRRLWPCLNTKVREYVQYVSRTFLRVQLGCTFCREQEDAEWSFCNWNSSVLSFFWFYSGYGTLLPTTCRSVGQSKGKERKRVIKFRLHIMASAGK</sequence>
<dbReference type="SUPFAM" id="SSF52058">
    <property type="entry name" value="L domain-like"/>
    <property type="match status" value="1"/>
</dbReference>
<dbReference type="SMART" id="SM00256">
    <property type="entry name" value="FBOX"/>
    <property type="match status" value="1"/>
</dbReference>
<dbReference type="Proteomes" id="UP000694558">
    <property type="component" value="Chromosome 17"/>
</dbReference>
<dbReference type="AlphaFoldDB" id="A0A8D2ZLU5"/>
<proteinExistence type="predicted"/>
<dbReference type="Gene3D" id="3.80.10.10">
    <property type="entry name" value="Ribonuclease Inhibitor"/>
    <property type="match status" value="1"/>
</dbReference>
<feature type="domain" description="F-box" evidence="1">
    <location>
        <begin position="1"/>
        <end position="48"/>
    </location>
</feature>
<evidence type="ECO:0000313" key="3">
    <source>
        <dbReference type="Proteomes" id="UP000694558"/>
    </source>
</evidence>
<gene>
    <name evidence="2" type="primary">LOC118286826</name>
</gene>
<protein>
    <recommendedName>
        <fullName evidence="1">F-box domain-containing protein</fullName>
    </recommendedName>
</protein>
<dbReference type="Gene3D" id="1.20.1280.50">
    <property type="match status" value="1"/>
</dbReference>
<dbReference type="SUPFAM" id="SSF81383">
    <property type="entry name" value="F-box domain"/>
    <property type="match status" value="1"/>
</dbReference>
<organism evidence="2 3">
    <name type="scientific">Scophthalmus maximus</name>
    <name type="common">Turbot</name>
    <name type="synonym">Psetta maxima</name>
    <dbReference type="NCBI Taxonomy" id="52904"/>
    <lineage>
        <taxon>Eukaryota</taxon>
        <taxon>Metazoa</taxon>
        <taxon>Chordata</taxon>
        <taxon>Craniata</taxon>
        <taxon>Vertebrata</taxon>
        <taxon>Euteleostomi</taxon>
        <taxon>Actinopterygii</taxon>
        <taxon>Neopterygii</taxon>
        <taxon>Teleostei</taxon>
        <taxon>Neoteleostei</taxon>
        <taxon>Acanthomorphata</taxon>
        <taxon>Carangaria</taxon>
        <taxon>Pleuronectiformes</taxon>
        <taxon>Pleuronectoidei</taxon>
        <taxon>Scophthalmidae</taxon>
        <taxon>Scophthalmus</taxon>
    </lineage>
</organism>
<dbReference type="GeneTree" id="ENSGT00530000069038"/>
<dbReference type="PROSITE" id="PS50181">
    <property type="entry name" value="FBOX"/>
    <property type="match status" value="1"/>
</dbReference>
<name>A0A8D2ZLU5_SCOMX</name>
<dbReference type="InterPro" id="IPR036047">
    <property type="entry name" value="F-box-like_dom_sf"/>
</dbReference>
<dbReference type="Ensembl" id="ENSSMAT00000004337.2">
    <property type="protein sequence ID" value="ENSSMAP00000004272.2"/>
    <property type="gene ID" value="ENSSMAG00000002649.2"/>
</dbReference>
<dbReference type="InterPro" id="IPR001810">
    <property type="entry name" value="F-box_dom"/>
</dbReference>